<dbReference type="RefSeq" id="WP_253242542.1">
    <property type="nucleotide sequence ID" value="NZ_JAMYJR010000047.1"/>
</dbReference>
<reference evidence="3 4" key="1">
    <citation type="submission" date="2022-06" db="EMBL/GenBank/DDBJ databases">
        <title>New Species of the Genus Actinoplanes, ActinopZanes ferrugineus.</title>
        <authorList>
            <person name="Ding P."/>
        </authorList>
    </citation>
    <scope>NUCLEOTIDE SEQUENCE [LARGE SCALE GENOMIC DNA]</scope>
    <source>
        <strain evidence="3 4">TRM88003</strain>
    </source>
</reference>
<feature type="region of interest" description="Disordered" evidence="1">
    <location>
        <begin position="1"/>
        <end position="22"/>
    </location>
</feature>
<dbReference type="EMBL" id="JAMYJR010000047">
    <property type="protein sequence ID" value="MCO8276520.1"/>
    <property type="molecule type" value="Genomic_DNA"/>
</dbReference>
<organism evidence="3 4">
    <name type="scientific">Paractinoplanes aksuensis</name>
    <dbReference type="NCBI Taxonomy" id="2939490"/>
    <lineage>
        <taxon>Bacteria</taxon>
        <taxon>Bacillati</taxon>
        <taxon>Actinomycetota</taxon>
        <taxon>Actinomycetes</taxon>
        <taxon>Micromonosporales</taxon>
        <taxon>Micromonosporaceae</taxon>
        <taxon>Paractinoplanes</taxon>
    </lineage>
</organism>
<gene>
    <name evidence="3" type="ORF">M1L60_38680</name>
</gene>
<comment type="caution">
    <text evidence="3">The sequence shown here is derived from an EMBL/GenBank/DDBJ whole genome shotgun (WGS) entry which is preliminary data.</text>
</comment>
<evidence type="ECO:0000313" key="4">
    <source>
        <dbReference type="Proteomes" id="UP001523369"/>
    </source>
</evidence>
<evidence type="ECO:0000259" key="2">
    <source>
        <dbReference type="Pfam" id="PF26308"/>
    </source>
</evidence>
<protein>
    <recommendedName>
        <fullName evidence="2">YopA central domain-containing protein</fullName>
    </recommendedName>
</protein>
<dbReference type="Proteomes" id="UP001523369">
    <property type="component" value="Unassembled WGS sequence"/>
</dbReference>
<evidence type="ECO:0000313" key="3">
    <source>
        <dbReference type="EMBL" id="MCO8276520.1"/>
    </source>
</evidence>
<name>A0ABT1E339_9ACTN</name>
<evidence type="ECO:0000256" key="1">
    <source>
        <dbReference type="SAM" id="MobiDB-lite"/>
    </source>
</evidence>
<feature type="domain" description="YopA central" evidence="2">
    <location>
        <begin position="107"/>
        <end position="243"/>
    </location>
</feature>
<keyword evidence="4" id="KW-1185">Reference proteome</keyword>
<sequence length="442" mass="49134">MEPQAELRQPQSPTQGVYGFNPPGQPVRLYQGRIGGVTDTDHQGVIELSFGSGPRLLWRVLSESDDLVGPMDPFSMSVDKNGAARRIEAFKSSFSRGWINHAEFSSGAKLDHVITHWINLPDTAGRIPLTESNEGGRATWAGRLAFESLGWNVVIDRRRDHKEAFENTNVDNVYAITHVMKVSRVDGNEFSVESISTFLDYLRVSMSFALGRWVSPALPVGYSKEGGLAWESWSSPLCDPAKAVGQAVIYHRSSSDLLRYLELSLVALSSEGENGPLRFQMVSAIQATQDGFVEQRITTAFAALENIAWIALVLDGVVRRADFEGRSWTGARKLQKILALAKISPSVDDFDLPALKEFVARERGMDGPAALVKVRNRLVHPKSPRDEVYHIPGLMVDAWFLTRYYLFLLILNRVGYDGSISGQVPPFGYYSDTERVPWAVSE</sequence>
<proteinExistence type="predicted"/>
<dbReference type="InterPro" id="IPR058684">
    <property type="entry name" value="YopA_M"/>
</dbReference>
<accession>A0ABT1E339</accession>
<dbReference type="Pfam" id="PF26308">
    <property type="entry name" value="YopA_M"/>
    <property type="match status" value="1"/>
</dbReference>